<evidence type="ECO:0000313" key="2">
    <source>
        <dbReference type="Proteomes" id="UP001150924"/>
    </source>
</evidence>
<reference evidence="1" key="1">
    <citation type="submission" date="2022-11" db="EMBL/GenBank/DDBJ databases">
        <title>Minimal conservation of predation-associated metabolite biosynthetic gene clusters underscores biosynthetic potential of Myxococcota including descriptions for ten novel species: Archangium lansinium sp. nov., Myxococcus landrumus sp. nov., Nannocystis bai.</title>
        <authorList>
            <person name="Ahearne A."/>
            <person name="Stevens C."/>
            <person name="Phillips K."/>
        </authorList>
    </citation>
    <scope>NUCLEOTIDE SEQUENCE</scope>
    <source>
        <strain evidence="1">Na p29</strain>
    </source>
</reference>
<sequence>MASSRLLIVVALLAQVIALGACQRKIGSACRVSTDCSFRGERICDLSYLIDSNGNPDPNGKGECTIEGCTPGSCPKEGACIQVFNTEFLSVACDPDCEDRRPVDPGDKLSPDDPQYKCRELDDPTIYNRCTDQELCLPEGLCADLLSARISCRKECNSDRGCRDGYECRETGSNGVYVAFSPTNPESLPIEKICMPVEPKAGE</sequence>
<dbReference type="RefSeq" id="WP_267774471.1">
    <property type="nucleotide sequence ID" value="NZ_JAPNKE010000002.1"/>
</dbReference>
<protein>
    <recommendedName>
        <fullName evidence="3">Lipoprotein</fullName>
    </recommendedName>
</protein>
<proteinExistence type="predicted"/>
<evidence type="ECO:0000313" key="1">
    <source>
        <dbReference type="EMBL" id="MCY1011231.1"/>
    </source>
</evidence>
<evidence type="ECO:0008006" key="3">
    <source>
        <dbReference type="Google" id="ProtNLM"/>
    </source>
</evidence>
<keyword evidence="2" id="KW-1185">Reference proteome</keyword>
<dbReference type="Proteomes" id="UP001150924">
    <property type="component" value="Unassembled WGS sequence"/>
</dbReference>
<organism evidence="1 2">
    <name type="scientific">Nannocystis pusilla</name>
    <dbReference type="NCBI Taxonomy" id="889268"/>
    <lineage>
        <taxon>Bacteria</taxon>
        <taxon>Pseudomonadati</taxon>
        <taxon>Myxococcota</taxon>
        <taxon>Polyangia</taxon>
        <taxon>Nannocystales</taxon>
        <taxon>Nannocystaceae</taxon>
        <taxon>Nannocystis</taxon>
    </lineage>
</organism>
<dbReference type="EMBL" id="JAPNKE010000002">
    <property type="protein sequence ID" value="MCY1011231.1"/>
    <property type="molecule type" value="Genomic_DNA"/>
</dbReference>
<comment type="caution">
    <text evidence="1">The sequence shown here is derived from an EMBL/GenBank/DDBJ whole genome shotgun (WGS) entry which is preliminary data.</text>
</comment>
<dbReference type="AlphaFoldDB" id="A0A9X3J136"/>
<gene>
    <name evidence="1" type="ORF">OV079_37865</name>
</gene>
<dbReference type="PROSITE" id="PS51257">
    <property type="entry name" value="PROKAR_LIPOPROTEIN"/>
    <property type="match status" value="1"/>
</dbReference>
<accession>A0A9X3J136</accession>
<name>A0A9X3J136_9BACT</name>